<dbReference type="InterPro" id="IPR002830">
    <property type="entry name" value="UbiD"/>
</dbReference>
<evidence type="ECO:0000313" key="5">
    <source>
        <dbReference type="EMBL" id="QOL00319.1"/>
    </source>
</evidence>
<feature type="domain" description="3-octaprenyl-4-hydroxybenzoate carboxy-lyase-like N-terminal" evidence="3">
    <location>
        <begin position="18"/>
        <end position="85"/>
    </location>
</feature>
<dbReference type="InterPro" id="IPR048304">
    <property type="entry name" value="UbiD_Rift_dom"/>
</dbReference>
<dbReference type="Pfam" id="PF01977">
    <property type="entry name" value="UbiD"/>
    <property type="match status" value="1"/>
</dbReference>
<dbReference type="Pfam" id="PF20695">
    <property type="entry name" value="UbiD_N"/>
    <property type="match status" value="1"/>
</dbReference>
<dbReference type="InterPro" id="IPR049383">
    <property type="entry name" value="UbiD-like_N"/>
</dbReference>
<dbReference type="SUPFAM" id="SSF143968">
    <property type="entry name" value="UbiD C-terminal domain-like"/>
    <property type="match status" value="1"/>
</dbReference>
<evidence type="ECO:0000259" key="3">
    <source>
        <dbReference type="Pfam" id="PF20695"/>
    </source>
</evidence>
<organism evidence="5">
    <name type="scientific">uncultured organism</name>
    <dbReference type="NCBI Taxonomy" id="155900"/>
    <lineage>
        <taxon>unclassified sequences</taxon>
        <taxon>environmental samples</taxon>
    </lineage>
</organism>
<gene>
    <name evidence="5" type="primary">shdC</name>
</gene>
<dbReference type="PANTHER" id="PTHR30108:SF21">
    <property type="entry name" value="4-HYDROXYBENZOATE DECARBOXYLASE"/>
    <property type="match status" value="1"/>
</dbReference>
<protein>
    <submittedName>
        <fullName evidence="5">Phenolic acid decarboxylase subunit C</fullName>
        <ecNumber evidence="5">4.1.1.-</ecNumber>
    </submittedName>
</protein>
<dbReference type="NCBIfam" id="TIGR00148">
    <property type="entry name" value="UbiD family decarboxylase"/>
    <property type="match status" value="1"/>
</dbReference>
<feature type="domain" description="3-octaprenyl-4-hydroxybenzoate carboxy-lyase-like Rift-related" evidence="2">
    <location>
        <begin position="99"/>
        <end position="297"/>
    </location>
</feature>
<dbReference type="AlphaFoldDB" id="A0A7L9QBR3"/>
<dbReference type="Gene3D" id="3.40.1670.10">
    <property type="entry name" value="UbiD C-terminal domain-like"/>
    <property type="match status" value="1"/>
</dbReference>
<dbReference type="SUPFAM" id="SSF50475">
    <property type="entry name" value="FMN-binding split barrel"/>
    <property type="match status" value="1"/>
</dbReference>
<reference evidence="5" key="1">
    <citation type="submission" date="2020-09" db="EMBL/GenBank/DDBJ databases">
        <title>A new high-throughput screening method to detect antimicrobial volatiles from metagenomic clone libraries.</title>
        <authorList>
            <person name="Stocker F."/>
            <person name="Obermeier M."/>
            <person name="Resch K."/>
            <person name="Berg G."/>
            <person name="Mueller Bogota C.A."/>
        </authorList>
    </citation>
    <scope>NUCLEOTIDE SEQUENCE</scope>
</reference>
<keyword evidence="5" id="KW-0456">Lyase</keyword>
<name>A0A7L9QBR3_9ZZZZ</name>
<evidence type="ECO:0000259" key="2">
    <source>
        <dbReference type="Pfam" id="PF01977"/>
    </source>
</evidence>
<sequence>MSKNLRTFMRDVLERFPGSIKVIDRPVDRRFGITAYAAKLAQNGQYLGLLFNDVSGSRFPVVTNLMSSYDRMALAMNCGIDELPQVYGTRVKKPIPPVTVSRERAPVKDVVIREADIDLSALPIPWHNALDGGPYLTAASTIMRDPETGATNVGIYRHHVFSEREMGVWFFGSHHGGHIVEAYERRGERAPFAIAIGHHPAFLMGAAARLPGIGGEFDAAGALLGEPVELVEAETSDLLVPAQAEFVIEGYIAPGQLRREGPFGEWPGHYLNEEDVPIMTVTAITHRRDAIFQDIIGAGREHLLMGGIPRAGSIYRSVKEVVPTVVAVNVPPHSRMHCYVSIRRRRNVDAKRAAFAALNTEPENLRAVIVVDDDINVYDDGDVLWAIGTRFDATRDLTIVQGWSGPGGLLPTNFDYHADGTKTPRASSAIIIDATKPTPPTPYPPRVKVPDDAVNAVDLTAMTDLTAGNPLLANPADFVVR</sequence>
<comment type="similarity">
    <text evidence="1">Belongs to the UbiD family.</text>
</comment>
<dbReference type="Pfam" id="PF20696">
    <property type="entry name" value="UbiD_C"/>
    <property type="match status" value="1"/>
</dbReference>
<dbReference type="PANTHER" id="PTHR30108">
    <property type="entry name" value="3-OCTAPRENYL-4-HYDROXYBENZOATE CARBOXY-LYASE-RELATED"/>
    <property type="match status" value="1"/>
</dbReference>
<evidence type="ECO:0000259" key="4">
    <source>
        <dbReference type="Pfam" id="PF20696"/>
    </source>
</evidence>
<feature type="domain" description="3-octaprenyl-4-hydroxybenzoate carboxy-lyase-like C-terminal" evidence="4">
    <location>
        <begin position="304"/>
        <end position="404"/>
    </location>
</feature>
<accession>A0A7L9QBR3</accession>
<dbReference type="EC" id="4.1.1.-" evidence="5"/>
<dbReference type="GO" id="GO:0016831">
    <property type="term" value="F:carboxy-lyase activity"/>
    <property type="evidence" value="ECO:0007669"/>
    <property type="project" value="InterPro"/>
</dbReference>
<evidence type="ECO:0000256" key="1">
    <source>
        <dbReference type="ARBA" id="ARBA00010021"/>
    </source>
</evidence>
<dbReference type="InterPro" id="IPR049381">
    <property type="entry name" value="UbiD-like_C"/>
</dbReference>
<proteinExistence type="inferred from homology"/>
<dbReference type="EMBL" id="MW000466">
    <property type="protein sequence ID" value="QOL00319.1"/>
    <property type="molecule type" value="Genomic_DNA"/>
</dbReference>